<dbReference type="CDD" id="cd02603">
    <property type="entry name" value="HAD_sEH-N_like"/>
    <property type="match status" value="1"/>
</dbReference>
<dbReference type="EMBL" id="CP045529">
    <property type="protein sequence ID" value="QFU98331.1"/>
    <property type="molecule type" value="Genomic_DNA"/>
</dbReference>
<dbReference type="Gene3D" id="3.40.50.1000">
    <property type="entry name" value="HAD superfamily/HAD-like"/>
    <property type="match status" value="1"/>
</dbReference>
<evidence type="ECO:0000313" key="1">
    <source>
        <dbReference type="EMBL" id="QFU98331.1"/>
    </source>
</evidence>
<dbReference type="SFLD" id="SFLDG01129">
    <property type="entry name" value="C1.5:_HAD__Beta-PGM__Phosphata"/>
    <property type="match status" value="1"/>
</dbReference>
<dbReference type="NCBIfam" id="TIGR01509">
    <property type="entry name" value="HAD-SF-IA-v3"/>
    <property type="match status" value="1"/>
</dbReference>
<keyword evidence="1" id="KW-0378">Hydrolase</keyword>
<dbReference type="GO" id="GO:0018784">
    <property type="term" value="F:(S)-2-haloacid dehalogenase activity"/>
    <property type="evidence" value="ECO:0007669"/>
    <property type="project" value="UniProtKB-EC"/>
</dbReference>
<evidence type="ECO:0000313" key="2">
    <source>
        <dbReference type="Proteomes" id="UP000326702"/>
    </source>
</evidence>
<keyword evidence="2" id="KW-1185">Reference proteome</keyword>
<protein>
    <submittedName>
        <fullName evidence="1">(S)-2-haloacid dehalogenase</fullName>
        <ecNumber evidence="1">3.8.1.2</ecNumber>
    </submittedName>
</protein>
<gene>
    <name evidence="1" type="ORF">KDY119_01843</name>
</gene>
<dbReference type="SUPFAM" id="SSF56784">
    <property type="entry name" value="HAD-like"/>
    <property type="match status" value="1"/>
</dbReference>
<dbReference type="Pfam" id="PF00702">
    <property type="entry name" value="Hydrolase"/>
    <property type="match status" value="1"/>
</dbReference>
<dbReference type="PANTHER" id="PTHR43611">
    <property type="entry name" value="ALPHA-D-GLUCOSE 1-PHOSPHATE PHOSPHATASE"/>
    <property type="match status" value="1"/>
</dbReference>
<dbReference type="KEGG" id="lxl:KDY119_01843"/>
<dbReference type="PRINTS" id="PR00413">
    <property type="entry name" value="HADHALOGNASE"/>
</dbReference>
<accession>A0A5P9QA51</accession>
<dbReference type="InterPro" id="IPR023214">
    <property type="entry name" value="HAD_sf"/>
</dbReference>
<dbReference type="SFLD" id="SFLDS00003">
    <property type="entry name" value="Haloacid_Dehalogenase"/>
    <property type="match status" value="1"/>
</dbReference>
<dbReference type="AlphaFoldDB" id="A0A5P9QA51"/>
<dbReference type="EC" id="3.8.1.2" evidence="1"/>
<proteinExistence type="predicted"/>
<organism evidence="1 2">
    <name type="scientific">Luteimicrobium xylanilyticum</name>
    <dbReference type="NCBI Taxonomy" id="1133546"/>
    <lineage>
        <taxon>Bacteria</taxon>
        <taxon>Bacillati</taxon>
        <taxon>Actinomycetota</taxon>
        <taxon>Actinomycetes</taxon>
        <taxon>Micrococcales</taxon>
        <taxon>Luteimicrobium</taxon>
    </lineage>
</organism>
<dbReference type="PANTHER" id="PTHR43611:SF3">
    <property type="entry name" value="FLAVIN MONONUCLEOTIDE HYDROLASE 1, CHLOROPLATIC"/>
    <property type="match status" value="1"/>
</dbReference>
<dbReference type="Proteomes" id="UP000326702">
    <property type="component" value="Chromosome"/>
</dbReference>
<reference evidence="1 2" key="1">
    <citation type="submission" date="2019-10" db="EMBL/GenBank/DDBJ databases">
        <title>Genome sequence of Luteimicrobium xylanilyticum HY-24.</title>
        <authorList>
            <person name="Kim D.Y."/>
            <person name="Park H.-Y."/>
        </authorList>
    </citation>
    <scope>NUCLEOTIDE SEQUENCE [LARGE SCALE GENOMIC DNA]</scope>
    <source>
        <strain evidence="1 2">HY-24</strain>
    </source>
</reference>
<dbReference type="RefSeq" id="WP_036950164.1">
    <property type="nucleotide sequence ID" value="NZ_BAABIH010000002.1"/>
</dbReference>
<dbReference type="Gene3D" id="1.10.150.240">
    <property type="entry name" value="Putative phosphatase, domain 2"/>
    <property type="match status" value="1"/>
</dbReference>
<sequence length="214" mass="23029">MTPEPAARRRPPVEAVLFDLGNVLVRWDPHGAFRGVASHDDVEQFFADVDFPELNRRADAGLPWADVRTEVAASHPAHAPLVDAYVARFAATLAGPVPGSAEIVRELRALGLRLFGLTNWSAETYPHGPRAAPAIDLLEDVLVSGREGLVKPDPAIFERAAERFGLDPARTVFVDDAPANVDAAADLGFVALRFTAADVLRRDLRGLGVRLAAS</sequence>
<dbReference type="InterPro" id="IPR036412">
    <property type="entry name" value="HAD-like_sf"/>
</dbReference>
<dbReference type="InterPro" id="IPR023198">
    <property type="entry name" value="PGP-like_dom2"/>
</dbReference>
<name>A0A5P9QA51_9MICO</name>
<dbReference type="OrthoDB" id="9797415at2"/>
<dbReference type="InterPro" id="IPR006439">
    <property type="entry name" value="HAD-SF_hydro_IA"/>
</dbReference>